<proteinExistence type="inferred from homology"/>
<evidence type="ECO:0000256" key="3">
    <source>
        <dbReference type="ARBA" id="ARBA00009141"/>
    </source>
</evidence>
<comment type="similarity">
    <text evidence="3">Belongs to the malectin family.</text>
</comment>
<feature type="region of interest" description="Disordered" evidence="11">
    <location>
        <begin position="827"/>
        <end position="849"/>
    </location>
</feature>
<dbReference type="InterPro" id="IPR013320">
    <property type="entry name" value="ConA-like_dom_sf"/>
</dbReference>
<keyword evidence="8" id="KW-0472">Membrane</keyword>
<dbReference type="InterPro" id="IPR013783">
    <property type="entry name" value="Ig-like_fold"/>
</dbReference>
<gene>
    <name evidence="15" type="ordered locus">AciX8_1156</name>
</gene>
<dbReference type="CDD" id="cd00063">
    <property type="entry name" value="FN3"/>
    <property type="match status" value="2"/>
</dbReference>
<evidence type="ECO:0000256" key="5">
    <source>
        <dbReference type="ARBA" id="ARBA00022729"/>
    </source>
</evidence>
<evidence type="ECO:0000259" key="14">
    <source>
        <dbReference type="PROSITE" id="PS51762"/>
    </source>
</evidence>
<evidence type="ECO:0000256" key="6">
    <source>
        <dbReference type="ARBA" id="ARBA00022824"/>
    </source>
</evidence>
<dbReference type="Pfam" id="PF11721">
    <property type="entry name" value="Malectin"/>
    <property type="match status" value="4"/>
</dbReference>
<evidence type="ECO:0000256" key="11">
    <source>
        <dbReference type="SAM" id="MobiDB-lite"/>
    </source>
</evidence>
<evidence type="ECO:0000256" key="9">
    <source>
        <dbReference type="ARBA" id="ARBA00023180"/>
    </source>
</evidence>
<dbReference type="InterPro" id="IPR039155">
    <property type="entry name" value="MLEC"/>
</dbReference>
<evidence type="ECO:0000313" key="16">
    <source>
        <dbReference type="Proteomes" id="UP000007113"/>
    </source>
</evidence>
<keyword evidence="5 12" id="KW-0732">Signal</keyword>
<dbReference type="CDD" id="cd08023">
    <property type="entry name" value="GH16_laminarinase_like"/>
    <property type="match status" value="1"/>
</dbReference>
<dbReference type="Gene3D" id="2.60.40.10">
    <property type="entry name" value="Immunoglobulins"/>
    <property type="match status" value="2"/>
</dbReference>
<dbReference type="KEGG" id="gma:AciX8_1156"/>
<dbReference type="Pfam" id="PF00041">
    <property type="entry name" value="fn3"/>
    <property type="match status" value="1"/>
</dbReference>
<keyword evidence="7" id="KW-1133">Transmembrane helix</keyword>
<feature type="domain" description="GH16" evidence="14">
    <location>
        <begin position="29"/>
        <end position="304"/>
    </location>
</feature>
<dbReference type="STRING" id="682795.AciX8_1156"/>
<sequence length="1151" mass="119141">MTRNLSKLRQAIFFLCFLASVSVITNCSYAQSASSWQLVWSDEFNGPAGSAPNSQNWTLTQGLTPDGAQSYNCLFGQTTNGCDPNNPNVYLDGNGNLAIVARSAAAAPNGVTTGRISSTSGTNNSTILFGTQYGRVEAGMTLPAGTGNQGVWPAFWMLGNNISSINWPSCGEMDIMEYIGAANPTQVYGTLHGQGYGNDGLGVRATNTAGFGGYHVFGMIWSPNQVQFYVDDVTNIYGTISTADLMANQSWVNGGLAAWPFNNPFFLILDLNMGGPFPGNVSSATTYPQTLLVDYVRVYQATPPAAPTHVTATASSQSQVALNWTASTTTDATYNVYRSSISGTPPQSQSQPNPAVIPQSNQTLIANNITGTSFADANLAPGHTYFYTVTSSGGYSGESAAPQASVTLPASGVGANGGALHVSAAGYSGTGAYIQNSQVSGGFTNAFTATVDTSAVTNPAPQDVYHSERWGPQSWTIAHLSPGSSYDLRMHFAESAWTAAGQRQFNVLVNGQQVLTNFDIFATSGAQNRVVTQTINTVADQNGVILLQLAPGAADQPEIRALDVTPSTGGTTYGNTGGSTAYIAIDSGGPVEGAFEADVNGGSFGLPQNPLTAGGGTNTTTQTISTAGVTNPAPAAVYETERYGAFGYVYTGLLPSSIYTIRLHFAEGVTTHTAAGDRLFNVSVNGTQVLTNYDIFATAGLNQAVIQQVTGTSDEHGILSVQLYPGATDLPSLRGIEITQTGTAPPPPVLPGAPTALSATTASASQINLSWTASNTSGVQYQVFRRTTSGFTPSSSNQVATTTTTTYSDTVLAAATTYYYVVEASNASGSSPASNQTSATTAGSGGSNTDVVDINAGGTAAGSYLADTDFTGGTASSTTATINTSLVANPAPQSVYQTERFGDFTYTIPNLTPGASYTVNLHFAEIYWTAPGKRQFNVLINGATVLTNFDVLATAGGEDIAIVKSFPATASSSGTITIQFTTGAADLPKISGIEITQPTSLHKTDLQIDAGGAAGGTWLADEDFNGGTASSTTAAINTSLVANPAPQAVYQTERFGDFTYTIPNLTPGASYTVNLHFAEIYWSAAGKRQFNVLINGATVLTNFDVFAAAGGEDIAIVKSFSAIATSNGTITIQFTTGAADLPKVSGIEVVG</sequence>
<keyword evidence="15" id="KW-0378">Hydrolase</keyword>
<evidence type="ECO:0000313" key="15">
    <source>
        <dbReference type="EMBL" id="AEU35500.1"/>
    </source>
</evidence>
<dbReference type="PROSITE" id="PS51762">
    <property type="entry name" value="GH16_2"/>
    <property type="match status" value="1"/>
</dbReference>
<dbReference type="Pfam" id="PF00722">
    <property type="entry name" value="Glyco_hydro_16"/>
    <property type="match status" value="1"/>
</dbReference>
<feature type="compositionally biased region" description="Polar residues" evidence="11">
    <location>
        <begin position="836"/>
        <end position="849"/>
    </location>
</feature>
<dbReference type="SUPFAM" id="SSF49265">
    <property type="entry name" value="Fibronectin type III"/>
    <property type="match status" value="2"/>
</dbReference>
<dbReference type="Gene3D" id="2.60.120.430">
    <property type="entry name" value="Galactose-binding lectin"/>
    <property type="match status" value="4"/>
</dbReference>
<feature type="signal peptide" evidence="12">
    <location>
        <begin position="1"/>
        <end position="30"/>
    </location>
</feature>
<dbReference type="InterPro" id="IPR000757">
    <property type="entry name" value="Beta-glucanase-like"/>
</dbReference>
<dbReference type="eggNOG" id="COG2273">
    <property type="taxonomic scope" value="Bacteria"/>
</dbReference>
<evidence type="ECO:0000256" key="7">
    <source>
        <dbReference type="ARBA" id="ARBA00022989"/>
    </source>
</evidence>
<dbReference type="RefSeq" id="WP_014264380.1">
    <property type="nucleotide sequence ID" value="NC_016631.1"/>
</dbReference>
<keyword evidence="4" id="KW-0812">Transmembrane</keyword>
<comment type="similarity">
    <text evidence="2">Belongs to the glycosyl hydrolase 16 family.</text>
</comment>
<dbReference type="GO" id="GO:0004553">
    <property type="term" value="F:hydrolase activity, hydrolyzing O-glycosyl compounds"/>
    <property type="evidence" value="ECO:0007669"/>
    <property type="project" value="InterPro"/>
</dbReference>
<comment type="subcellular location">
    <subcellularLocation>
        <location evidence="1">Endoplasmic reticulum membrane</location>
        <topology evidence="1">Single-pass type I membrane protein</topology>
    </subcellularLocation>
</comment>
<evidence type="ECO:0000256" key="8">
    <source>
        <dbReference type="ARBA" id="ARBA00023136"/>
    </source>
</evidence>
<accession>G8NWX2</accession>
<protein>
    <submittedName>
        <fullName evidence="15">Glycoside hydrolase family 16</fullName>
    </submittedName>
</protein>
<keyword evidence="16" id="KW-1185">Reference proteome</keyword>
<reference evidence="15 16" key="1">
    <citation type="submission" date="2011-11" db="EMBL/GenBank/DDBJ databases">
        <title>Complete sequence of Granulicella mallensis MP5ACTX8.</title>
        <authorList>
            <consortium name="US DOE Joint Genome Institute"/>
            <person name="Lucas S."/>
            <person name="Copeland A."/>
            <person name="Lapidus A."/>
            <person name="Cheng J.-F."/>
            <person name="Goodwin L."/>
            <person name="Pitluck S."/>
            <person name="Peters L."/>
            <person name="Lu M."/>
            <person name="Detter J.C."/>
            <person name="Han C."/>
            <person name="Tapia R."/>
            <person name="Land M."/>
            <person name="Hauser L."/>
            <person name="Kyrpides N."/>
            <person name="Ivanova N."/>
            <person name="Mikhailova N."/>
            <person name="Pagani I."/>
            <person name="Rawat S."/>
            <person name="Mannisto M."/>
            <person name="Haggblom M."/>
            <person name="Woyke T."/>
        </authorList>
    </citation>
    <scope>NUCLEOTIDE SEQUENCE [LARGE SCALE GENOMIC DNA]</scope>
    <source>
        <strain evidence="16">ATCC BAA-1857 / DSM 23137 / MP5ACTX8</strain>
    </source>
</reference>
<feature type="chain" id="PRO_5003512123" evidence="12">
    <location>
        <begin position="31"/>
        <end position="1151"/>
    </location>
</feature>
<keyword evidence="6" id="KW-0256">Endoplasmic reticulum</keyword>
<feature type="domain" description="Fibronectin type-III" evidence="13">
    <location>
        <begin position="753"/>
        <end position="844"/>
    </location>
</feature>
<dbReference type="InterPro" id="IPR003961">
    <property type="entry name" value="FN3_dom"/>
</dbReference>
<dbReference type="AlphaFoldDB" id="G8NWX2"/>
<dbReference type="GO" id="GO:0030246">
    <property type="term" value="F:carbohydrate binding"/>
    <property type="evidence" value="ECO:0007669"/>
    <property type="project" value="InterPro"/>
</dbReference>
<evidence type="ECO:0000256" key="4">
    <source>
        <dbReference type="ARBA" id="ARBA00022692"/>
    </source>
</evidence>
<dbReference type="InterPro" id="IPR036116">
    <property type="entry name" value="FN3_sf"/>
</dbReference>
<evidence type="ECO:0000259" key="13">
    <source>
        <dbReference type="PROSITE" id="PS50853"/>
    </source>
</evidence>
<name>G8NWX2_GRAMM</name>
<evidence type="ECO:0000256" key="2">
    <source>
        <dbReference type="ARBA" id="ARBA00006865"/>
    </source>
</evidence>
<dbReference type="Gene3D" id="2.60.120.200">
    <property type="match status" value="1"/>
</dbReference>
<dbReference type="OrthoDB" id="2480289at2"/>
<dbReference type="GO" id="GO:0016020">
    <property type="term" value="C:membrane"/>
    <property type="evidence" value="ECO:0007669"/>
    <property type="project" value="TreeGrafter"/>
</dbReference>
<keyword evidence="9" id="KW-0325">Glycoprotein</keyword>
<dbReference type="SMART" id="SM00060">
    <property type="entry name" value="FN3"/>
    <property type="match status" value="2"/>
</dbReference>
<dbReference type="GO" id="GO:0005975">
    <property type="term" value="P:carbohydrate metabolic process"/>
    <property type="evidence" value="ECO:0007669"/>
    <property type="project" value="InterPro"/>
</dbReference>
<evidence type="ECO:0000256" key="10">
    <source>
        <dbReference type="ARBA" id="ARBA00023277"/>
    </source>
</evidence>
<evidence type="ECO:0000256" key="12">
    <source>
        <dbReference type="SAM" id="SignalP"/>
    </source>
</evidence>
<dbReference type="InterPro" id="IPR021720">
    <property type="entry name" value="Malectin_dom"/>
</dbReference>
<organism evidence="15 16">
    <name type="scientific">Granulicella mallensis (strain ATCC BAA-1857 / DSM 23137 / MP5ACTX8)</name>
    <dbReference type="NCBI Taxonomy" id="682795"/>
    <lineage>
        <taxon>Bacteria</taxon>
        <taxon>Pseudomonadati</taxon>
        <taxon>Acidobacteriota</taxon>
        <taxon>Terriglobia</taxon>
        <taxon>Terriglobales</taxon>
        <taxon>Acidobacteriaceae</taxon>
        <taxon>Granulicella</taxon>
    </lineage>
</organism>
<feature type="domain" description="Fibronectin type-III" evidence="13">
    <location>
        <begin position="306"/>
        <end position="411"/>
    </location>
</feature>
<dbReference type="PANTHER" id="PTHR13460">
    <property type="match status" value="1"/>
</dbReference>
<dbReference type="SUPFAM" id="SSF49899">
    <property type="entry name" value="Concanavalin A-like lectins/glucanases"/>
    <property type="match status" value="1"/>
</dbReference>
<keyword evidence="10" id="KW-0119">Carbohydrate metabolism</keyword>
<dbReference type="PROSITE" id="PS50853">
    <property type="entry name" value="FN3"/>
    <property type="match status" value="2"/>
</dbReference>
<dbReference type="HOGENOM" id="CLU_276448_0_0_0"/>
<dbReference type="PANTHER" id="PTHR13460:SF0">
    <property type="entry name" value="MALECTIN"/>
    <property type="match status" value="1"/>
</dbReference>
<dbReference type="EMBL" id="CP003130">
    <property type="protein sequence ID" value="AEU35500.1"/>
    <property type="molecule type" value="Genomic_DNA"/>
</dbReference>
<dbReference type="Proteomes" id="UP000007113">
    <property type="component" value="Chromosome"/>
</dbReference>
<evidence type="ECO:0000256" key="1">
    <source>
        <dbReference type="ARBA" id="ARBA00004115"/>
    </source>
</evidence>